<name>A0A7X6EU41_9HYPH</name>
<keyword evidence="2" id="KW-0614">Plasmid</keyword>
<geneLocation type="plasmid" evidence="2 3">
    <name>pBS3d</name>
</geneLocation>
<dbReference type="Pfam" id="PF13524">
    <property type="entry name" value="Glyco_trans_1_2"/>
    <property type="match status" value="1"/>
</dbReference>
<dbReference type="SUPFAM" id="SSF53756">
    <property type="entry name" value="UDP-Glycosyltransferase/glycogen phosphorylase"/>
    <property type="match status" value="1"/>
</dbReference>
<accession>A0A7X6EU41</accession>
<dbReference type="RefSeq" id="WP_064830245.1">
    <property type="nucleotide sequence ID" value="NZ_CP013536.1"/>
</dbReference>
<dbReference type="EMBL" id="CP064935">
    <property type="protein sequence ID" value="QPK12985.1"/>
    <property type="molecule type" value="Genomic_DNA"/>
</dbReference>
<evidence type="ECO:0000313" key="3">
    <source>
        <dbReference type="Proteomes" id="UP000540266"/>
    </source>
</evidence>
<dbReference type="Gene3D" id="3.40.50.2000">
    <property type="entry name" value="Glycogen Phosphorylase B"/>
    <property type="match status" value="1"/>
</dbReference>
<reference evidence="2 3" key="1">
    <citation type="submission" date="2020-11" db="EMBL/GenBank/DDBJ databases">
        <title>Indigenous Rhizobia Nodulating Common beans in Western Kenya.</title>
        <authorList>
            <person name="Wekesa C.S."/>
            <person name="Oelmueller R."/>
            <person name="Furch A.C."/>
        </authorList>
    </citation>
    <scope>NUCLEOTIDE SEQUENCE [LARGE SCALE GENOMIC DNA]</scope>
    <source>
        <strain evidence="3">BS3</strain>
        <plasmid evidence="2 3">pBS3d</plasmid>
    </source>
</reference>
<dbReference type="Proteomes" id="UP000540266">
    <property type="component" value="Plasmid pBS3d"/>
</dbReference>
<gene>
    <name evidence="2" type="ORF">HER27_028885</name>
</gene>
<dbReference type="GeneID" id="45961215"/>
<organism evidence="2 3">
    <name type="scientific">Rhizobium phaseoli</name>
    <dbReference type="NCBI Taxonomy" id="396"/>
    <lineage>
        <taxon>Bacteria</taxon>
        <taxon>Pseudomonadati</taxon>
        <taxon>Pseudomonadota</taxon>
        <taxon>Alphaproteobacteria</taxon>
        <taxon>Hyphomicrobiales</taxon>
        <taxon>Rhizobiaceae</taxon>
        <taxon>Rhizobium/Agrobacterium group</taxon>
        <taxon>Rhizobium</taxon>
    </lineage>
</organism>
<feature type="domain" description="Spore protein YkvP/CgeB glycosyl transferase-like" evidence="1">
    <location>
        <begin position="204"/>
        <end position="348"/>
    </location>
</feature>
<sequence>MTRPLDIVFLGLSLSSSWGNGHATTYRALIKGLRQDAHRVLFLERDVPWYANHRDLASPDFCELGYYSDLNAMIELYGERLRKADAVIAGSYVPDGVALIDRLAALELKSLCFYDIDTPVTLSKLDRGDEEYLALRQIPLFDAYFSFSGGEVLARLVQDYGARSAVALYCSVDQERYANTGEAAAWDLGYLGTYSPDRQPTLEHLLLEPARRLPEMRFVIAGSQFPDEIEWPANVERIKHLAPAEHASFYSRQRFTLNVTRRDMIAAGWSPSVRLFEAAACGTPIISDFWRGLGELLPDGEALFIARAPEEVVALLRELPDSDRLSVAAAARKVVMNSHTGAARAREFARALSQLPANPALDRISA</sequence>
<evidence type="ECO:0000313" key="2">
    <source>
        <dbReference type="EMBL" id="QPK12985.1"/>
    </source>
</evidence>
<evidence type="ECO:0000259" key="1">
    <source>
        <dbReference type="Pfam" id="PF13524"/>
    </source>
</evidence>
<proteinExistence type="predicted"/>
<protein>
    <submittedName>
        <fullName evidence="2">Glycosyltransferase</fullName>
    </submittedName>
</protein>
<dbReference type="InterPro" id="IPR055259">
    <property type="entry name" value="YkvP/CgeB_Glyco_trans-like"/>
</dbReference>
<dbReference type="AlphaFoldDB" id="A0A7X6EU41"/>